<proteinExistence type="predicted"/>
<organism evidence="2 3">
    <name type="scientific">Cytobacillus gottheilii</name>
    <dbReference type="NCBI Taxonomy" id="859144"/>
    <lineage>
        <taxon>Bacteria</taxon>
        <taxon>Bacillati</taxon>
        <taxon>Bacillota</taxon>
        <taxon>Bacilli</taxon>
        <taxon>Bacillales</taxon>
        <taxon>Bacillaceae</taxon>
        <taxon>Cytobacillus</taxon>
    </lineage>
</organism>
<evidence type="ECO:0000313" key="3">
    <source>
        <dbReference type="Proteomes" id="UP000679247"/>
    </source>
</evidence>
<name>A0ABX8FE36_9BACI</name>
<sequence length="227" mass="26325">MDHMKAEYISSYISKLLRKNFGRGPQSCRTTVGEKHLVTYITGFINPMEEILIQQGQGKYVDDARTSIINHLLDEIKGLVKVTLNVEVEECYHDWNFPNNSGVLIFVLEERKEENFQTDLDIKSLENEVGRISEIVQKVPDQINTYPLSKSIYVIERNGILIPIEKALISQGFQKELKYTKDELEKSYFHRSGKFESIFNSHVKDILIDWNFKEDKSLMVFVLASNN</sequence>
<dbReference type="Pfam" id="PF10057">
    <property type="entry name" value="MpsC"/>
    <property type="match status" value="2"/>
</dbReference>
<feature type="domain" description="Na+-translocating membrane potential-generating system MpsC" evidence="1">
    <location>
        <begin position="5"/>
        <end position="109"/>
    </location>
</feature>
<reference evidence="2 3" key="1">
    <citation type="submission" date="2021-03" db="EMBL/GenBank/DDBJ databases">
        <title>The first data on the complete genome of the tetrodotoxin-producing bacterium.</title>
        <authorList>
            <person name="Melnikova D.I."/>
            <person name="Nijland R."/>
            <person name="Magarlamov T.Y."/>
        </authorList>
    </citation>
    <scope>NUCLEOTIDE SEQUENCE [LARGE SCALE GENOMIC DNA]</scope>
    <source>
        <strain evidence="2 3">1839</strain>
    </source>
</reference>
<keyword evidence="3" id="KW-1185">Reference proteome</keyword>
<accession>A0ABX8FE36</accession>
<dbReference type="InterPro" id="IPR018745">
    <property type="entry name" value="MpsC"/>
</dbReference>
<dbReference type="EMBL" id="CP071709">
    <property type="protein sequence ID" value="QVY62157.1"/>
    <property type="molecule type" value="Genomic_DNA"/>
</dbReference>
<protein>
    <submittedName>
        <fullName evidence="2">DUF2294 family protein</fullName>
    </submittedName>
</protein>
<evidence type="ECO:0000259" key="1">
    <source>
        <dbReference type="Pfam" id="PF10057"/>
    </source>
</evidence>
<dbReference type="RefSeq" id="WP_214477586.1">
    <property type="nucleotide sequence ID" value="NZ_CANKUS010000029.1"/>
</dbReference>
<feature type="domain" description="Na+-translocating membrane potential-generating system MpsC" evidence="1">
    <location>
        <begin position="134"/>
        <end position="224"/>
    </location>
</feature>
<evidence type="ECO:0000313" key="2">
    <source>
        <dbReference type="EMBL" id="QVY62157.1"/>
    </source>
</evidence>
<dbReference type="Proteomes" id="UP000679247">
    <property type="component" value="Chromosome"/>
</dbReference>
<gene>
    <name evidence="2" type="ORF">J1899_03345</name>
</gene>